<sequence>MVRAATSTQGESPLVQNVIGAISQATTDLRLGTAVTCLIVRIHPTITAQAAATAVAQLLDRFFLAFGTGETRNEHVEAIRGFVDVEFDHVAVHNIGPTQAEFVESDEDEVLLEGQ</sequence>
<dbReference type="EMBL" id="PHNJ01000003">
    <property type="protein sequence ID" value="TYL39256.1"/>
    <property type="molecule type" value="Genomic_DNA"/>
</dbReference>
<organism evidence="3 4">
    <name type="scientific">Natronococcus pandeyae</name>
    <dbReference type="NCBI Taxonomy" id="2055836"/>
    <lineage>
        <taxon>Archaea</taxon>
        <taxon>Methanobacteriati</taxon>
        <taxon>Methanobacteriota</taxon>
        <taxon>Stenosarchaea group</taxon>
        <taxon>Halobacteria</taxon>
        <taxon>Halobacteriales</taxon>
        <taxon>Natrialbaceae</taxon>
        <taxon>Natronococcus</taxon>
    </lineage>
</organism>
<evidence type="ECO:0000313" key="4">
    <source>
        <dbReference type="Proteomes" id="UP000766904"/>
    </source>
</evidence>
<keyword evidence="1" id="KW-0560">Oxidoreductase</keyword>
<evidence type="ECO:0000256" key="1">
    <source>
        <dbReference type="ARBA" id="ARBA00023002"/>
    </source>
</evidence>
<proteinExistence type="predicted"/>
<gene>
    <name evidence="3" type="ORF">CV102_08210</name>
</gene>
<dbReference type="PANTHER" id="PTHR43244">
    <property type="match status" value="1"/>
</dbReference>
<protein>
    <recommendedName>
        <fullName evidence="2">Luciferase-like domain-containing protein</fullName>
    </recommendedName>
</protein>
<dbReference type="InterPro" id="IPR050564">
    <property type="entry name" value="F420-G6PD/mer"/>
</dbReference>
<dbReference type="SUPFAM" id="SSF51679">
    <property type="entry name" value="Bacterial luciferase-like"/>
    <property type="match status" value="1"/>
</dbReference>
<dbReference type="PANTHER" id="PTHR43244:SF1">
    <property type="entry name" value="5,10-METHYLENETETRAHYDROMETHANOPTERIN REDUCTASE"/>
    <property type="match status" value="1"/>
</dbReference>
<dbReference type="InterPro" id="IPR011251">
    <property type="entry name" value="Luciferase-like_dom"/>
</dbReference>
<keyword evidence="4" id="KW-1185">Reference proteome</keyword>
<feature type="domain" description="Luciferase-like" evidence="2">
    <location>
        <begin position="18"/>
        <end position="75"/>
    </location>
</feature>
<dbReference type="InterPro" id="IPR036661">
    <property type="entry name" value="Luciferase-like_sf"/>
</dbReference>
<dbReference type="Proteomes" id="UP000766904">
    <property type="component" value="Unassembled WGS sequence"/>
</dbReference>
<dbReference type="Pfam" id="PF00296">
    <property type="entry name" value="Bac_luciferase"/>
    <property type="match status" value="1"/>
</dbReference>
<dbReference type="GO" id="GO:0016705">
    <property type="term" value="F:oxidoreductase activity, acting on paired donors, with incorporation or reduction of molecular oxygen"/>
    <property type="evidence" value="ECO:0007669"/>
    <property type="project" value="InterPro"/>
</dbReference>
<evidence type="ECO:0000259" key="2">
    <source>
        <dbReference type="Pfam" id="PF00296"/>
    </source>
</evidence>
<name>A0A8J8Q4N8_9EURY</name>
<comment type="caution">
    <text evidence="3">The sequence shown here is derived from an EMBL/GenBank/DDBJ whole genome shotgun (WGS) entry which is preliminary data.</text>
</comment>
<reference evidence="3" key="1">
    <citation type="submission" date="2017-11" db="EMBL/GenBank/DDBJ databases">
        <authorList>
            <person name="Kajale S.C."/>
            <person name="Sharma A."/>
        </authorList>
    </citation>
    <scope>NUCLEOTIDE SEQUENCE</scope>
    <source>
        <strain evidence="3">LS1_42</strain>
    </source>
</reference>
<accession>A0A8J8Q4N8</accession>
<dbReference type="AlphaFoldDB" id="A0A8J8Q4N8"/>
<evidence type="ECO:0000313" key="3">
    <source>
        <dbReference type="EMBL" id="TYL39256.1"/>
    </source>
</evidence>
<dbReference type="Gene3D" id="3.20.20.30">
    <property type="entry name" value="Luciferase-like domain"/>
    <property type="match status" value="1"/>
</dbReference>